<dbReference type="AlphaFoldDB" id="A0A1Y0LAV2"/>
<sequence>MLSDDECKQQLADKTDALLHAVTHSAQQLSKMLSQQLAAHTTDESLPQKIRESQLRKLLFPSIESVLTGSRHCFGAGFASHHYSTDHQQPYWFLEWWFKNPKNQQASCLELDQATQQRLDFSTFDWFKHRPEEQNVNLHGPYVDYICTSAYTLTASSPVMIDGVLAGVAVVDILVSVVEEELLSLIRQCRERVVIINPEGRVMVSSHPGFRTGALVARVPEKEVISKPFFRLFVPE</sequence>
<keyword evidence="3" id="KW-1185">Reference proteome</keyword>
<dbReference type="RefSeq" id="WP_087489161.1">
    <property type="nucleotide sequence ID" value="NZ_CP015579.1"/>
</dbReference>
<dbReference type="KEGG" id="tci:A7K98_14090"/>
<dbReference type="Proteomes" id="UP000195814">
    <property type="component" value="Chromosome"/>
</dbReference>
<dbReference type="Proteomes" id="UP000195729">
    <property type="component" value="Chromosome"/>
</dbReference>
<dbReference type="OrthoDB" id="8687362at2"/>
<dbReference type="Gene3D" id="3.30.450.20">
    <property type="entry name" value="PAS domain"/>
    <property type="match status" value="1"/>
</dbReference>
<dbReference type="EMBL" id="CP015581">
    <property type="protein sequence ID" value="ARU98827.1"/>
    <property type="molecule type" value="Genomic_DNA"/>
</dbReference>
<evidence type="ECO:0000313" key="3">
    <source>
        <dbReference type="Proteomes" id="UP000195729"/>
    </source>
</evidence>
<dbReference type="EMBL" id="CP015579">
    <property type="protein sequence ID" value="ARU94789.1"/>
    <property type="molecule type" value="Genomic_DNA"/>
</dbReference>
<evidence type="ECO:0000313" key="1">
    <source>
        <dbReference type="EMBL" id="ARU94789.1"/>
    </source>
</evidence>
<protein>
    <recommendedName>
        <fullName evidence="5">Cache domain-containing protein</fullName>
    </recommendedName>
</protein>
<evidence type="ECO:0008006" key="5">
    <source>
        <dbReference type="Google" id="ProtNLM"/>
    </source>
</evidence>
<accession>A0A1Y0LAV2</accession>
<dbReference type="CDD" id="cd12913">
    <property type="entry name" value="PDC1_MCP_like"/>
    <property type="match status" value="1"/>
</dbReference>
<organism evidence="1 4">
    <name type="scientific">Tatumella citrea</name>
    <name type="common">Pantoea citrea</name>
    <dbReference type="NCBI Taxonomy" id="53336"/>
    <lineage>
        <taxon>Bacteria</taxon>
        <taxon>Pseudomonadati</taxon>
        <taxon>Pseudomonadota</taxon>
        <taxon>Gammaproteobacteria</taxon>
        <taxon>Enterobacterales</taxon>
        <taxon>Erwiniaceae</taxon>
        <taxon>Tatumella</taxon>
    </lineage>
</organism>
<gene>
    <name evidence="1" type="ORF">A7K98_14090</name>
    <name evidence="2" type="ORF">A7K99_14075</name>
</gene>
<evidence type="ECO:0000313" key="2">
    <source>
        <dbReference type="EMBL" id="ARU98827.1"/>
    </source>
</evidence>
<name>A0A1Y0LAV2_TATCI</name>
<proteinExistence type="predicted"/>
<evidence type="ECO:0000313" key="4">
    <source>
        <dbReference type="Proteomes" id="UP000195814"/>
    </source>
</evidence>
<reference evidence="3 4" key="1">
    <citation type="submission" date="2016-05" db="EMBL/GenBank/DDBJ databases">
        <title>Complete genome sequence of two 2,5-diketo-D-glunonic acid producing strain Tatumella citrea.</title>
        <authorList>
            <person name="Duan C."/>
            <person name="Yang J."/>
            <person name="Yang S."/>
        </authorList>
    </citation>
    <scope>NUCLEOTIDE SEQUENCE [LARGE SCALE GENOMIC DNA]</scope>
    <source>
        <strain evidence="2 3">ATCC 39140</strain>
        <strain evidence="1 4">DSM 13699</strain>
    </source>
</reference>